<keyword evidence="2" id="KW-1185">Reference proteome</keyword>
<dbReference type="Pfam" id="PF16732">
    <property type="entry name" value="ComP_DUS"/>
    <property type="match status" value="1"/>
</dbReference>
<evidence type="ECO:0008006" key="3">
    <source>
        <dbReference type="Google" id="ProtNLM"/>
    </source>
</evidence>
<dbReference type="SUPFAM" id="SSF54523">
    <property type="entry name" value="Pili subunits"/>
    <property type="match status" value="1"/>
</dbReference>
<dbReference type="InterPro" id="IPR045584">
    <property type="entry name" value="Pilin-like"/>
</dbReference>
<evidence type="ECO:0000313" key="2">
    <source>
        <dbReference type="Proteomes" id="UP001057498"/>
    </source>
</evidence>
<gene>
    <name evidence="1" type="ORF">CATMQ487_20380</name>
</gene>
<reference evidence="1" key="1">
    <citation type="submission" date="2022-04" db="EMBL/GenBank/DDBJ databases">
        <title>Whole genome sequence of Sphaerotilus sp. FB-5.</title>
        <authorList>
            <person name="Takeda M."/>
            <person name="Narihara S."/>
            <person name="Akimoto M."/>
            <person name="Akimoto R."/>
            <person name="Nishiyashiki S."/>
            <person name="Murakami T."/>
        </authorList>
    </citation>
    <scope>NUCLEOTIDE SEQUENCE</scope>
    <source>
        <strain evidence="1">FB-5</strain>
    </source>
</reference>
<organism evidence="1 2">
    <name type="scientific">Sphaerotilus microaerophilus</name>
    <dbReference type="NCBI Taxonomy" id="2914710"/>
    <lineage>
        <taxon>Bacteria</taxon>
        <taxon>Pseudomonadati</taxon>
        <taxon>Pseudomonadota</taxon>
        <taxon>Betaproteobacteria</taxon>
        <taxon>Burkholderiales</taxon>
        <taxon>Sphaerotilaceae</taxon>
        <taxon>Sphaerotilus</taxon>
    </lineage>
</organism>
<dbReference type="Gene3D" id="3.30.700.10">
    <property type="entry name" value="Glycoprotein, Type 4 Pilin"/>
    <property type="match status" value="1"/>
</dbReference>
<dbReference type="Proteomes" id="UP001057498">
    <property type="component" value="Chromosome"/>
</dbReference>
<accession>A0ABN6PLZ4</accession>
<protein>
    <recommendedName>
        <fullName evidence="3">Type IV pilus assembly protein PilE</fullName>
    </recommendedName>
</protein>
<dbReference type="EMBL" id="AP025730">
    <property type="protein sequence ID" value="BDI05068.1"/>
    <property type="molecule type" value="Genomic_DNA"/>
</dbReference>
<dbReference type="InterPro" id="IPR031982">
    <property type="entry name" value="PilE-like"/>
</dbReference>
<sequence>MVAVAVVGILAAVALPSYTDYLRRGRVPEAFTFLSQYQVTMEQHFQDNRAYGSGSTCAPDAASATKVIASPSGVKYFTFGCSLTDSGQGYLLTATSTTALGSAHIYTVTHGNVKATTKFKGADMTGKACWLVKGSEC</sequence>
<proteinExistence type="predicted"/>
<name>A0ABN6PLZ4_9BURK</name>
<evidence type="ECO:0000313" key="1">
    <source>
        <dbReference type="EMBL" id="BDI05068.1"/>
    </source>
</evidence>